<dbReference type="AlphaFoldDB" id="A0A2Z6S6G9"/>
<dbReference type="InterPro" id="IPR009071">
    <property type="entry name" value="HMG_box_dom"/>
</dbReference>
<name>A0A2Z6S6G9_9GLOM</name>
<dbReference type="GO" id="GO:0030154">
    <property type="term" value="P:cell differentiation"/>
    <property type="evidence" value="ECO:0007669"/>
    <property type="project" value="TreeGrafter"/>
</dbReference>
<keyword evidence="1" id="KW-0805">Transcription regulation</keyword>
<dbReference type="EMBL" id="BEXD01003967">
    <property type="protein sequence ID" value="GBC04780.1"/>
    <property type="molecule type" value="Genomic_DNA"/>
</dbReference>
<dbReference type="Gene3D" id="1.10.30.10">
    <property type="entry name" value="High mobility group box domain"/>
    <property type="match status" value="1"/>
</dbReference>
<evidence type="ECO:0000313" key="9">
    <source>
        <dbReference type="Proteomes" id="UP000247702"/>
    </source>
</evidence>
<dbReference type="InterPro" id="IPR050140">
    <property type="entry name" value="SRY-related_HMG-box_TF-like"/>
</dbReference>
<protein>
    <submittedName>
        <fullName evidence="8">Mating-type HMG-box protein MAT1-2</fullName>
    </submittedName>
</protein>
<dbReference type="EMBL" id="BLAL01000087">
    <property type="protein sequence ID" value="GES84912.1"/>
    <property type="molecule type" value="Genomic_DNA"/>
</dbReference>
<evidence type="ECO:0000259" key="6">
    <source>
        <dbReference type="PROSITE" id="PS50118"/>
    </source>
</evidence>
<feature type="region of interest" description="Disordered" evidence="5">
    <location>
        <begin position="141"/>
        <end position="182"/>
    </location>
</feature>
<keyword evidence="9" id="KW-1185">Reference proteome</keyword>
<sequence>MDEATKKKYCHLLMFDISEPDQETESCNNGSHEIYNDDSLKSCSDSSSQKSSATSAQTSLTNKPIKQRKTRARKPKRTPRPPNAFILYRKAKQPDVVAQNKNLTNAEVSKVISKMWWKESEEERFQWEKRADRMKLKHMQDYPDYVYQPKKPGTRKRKSTKRNDKTNKSTREGNNVNNATSSSAPFLVTEKNNVPDDTITAIADVAFAVGNKSDLSMPVTTLVSSMPSPPSSIDRSPTISLNQSPIMSPHGVLHNHRLNQRSLSVNHMTFHQHYSLYSQHPPTPTEIYDIAPQFLLPPDNYISHENFTSQCFNPIEETSYISPHALTNNNFDSFLNVQPVDKFPYFLSQETSATSPNTAYSFNNFDTTSVDHYVNQSNSTGGELLDELFNNNTTASSSPTIVEDMETYFDESVQYPNRRCSL</sequence>
<feature type="compositionally biased region" description="Polar residues" evidence="5">
    <location>
        <begin position="172"/>
        <end position="182"/>
    </location>
</feature>
<gene>
    <name evidence="8" type="ORF">RCL2_001199800</name>
    <name evidence="7" type="ORF">RclHR1_05870004</name>
</gene>
<dbReference type="PANTHER" id="PTHR10270">
    <property type="entry name" value="SOX TRANSCRIPTION FACTOR"/>
    <property type="match status" value="1"/>
</dbReference>
<feature type="domain" description="HMG box" evidence="6">
    <location>
        <begin position="78"/>
        <end position="146"/>
    </location>
</feature>
<organism evidence="7 9">
    <name type="scientific">Rhizophagus clarus</name>
    <dbReference type="NCBI Taxonomy" id="94130"/>
    <lineage>
        <taxon>Eukaryota</taxon>
        <taxon>Fungi</taxon>
        <taxon>Fungi incertae sedis</taxon>
        <taxon>Mucoromycota</taxon>
        <taxon>Glomeromycotina</taxon>
        <taxon>Glomeromycetes</taxon>
        <taxon>Glomerales</taxon>
        <taxon>Glomeraceae</taxon>
        <taxon>Rhizophagus</taxon>
    </lineage>
</organism>
<dbReference type="GO" id="GO:0001228">
    <property type="term" value="F:DNA-binding transcription activator activity, RNA polymerase II-specific"/>
    <property type="evidence" value="ECO:0007669"/>
    <property type="project" value="TreeGrafter"/>
</dbReference>
<evidence type="ECO:0000313" key="8">
    <source>
        <dbReference type="EMBL" id="GES84912.1"/>
    </source>
</evidence>
<comment type="caution">
    <text evidence="7">The sequence shown here is derived from an EMBL/GenBank/DDBJ whole genome shotgun (WGS) entry which is preliminary data.</text>
</comment>
<evidence type="ECO:0000313" key="7">
    <source>
        <dbReference type="EMBL" id="GBC04780.1"/>
    </source>
</evidence>
<reference evidence="7 9" key="1">
    <citation type="submission" date="2017-11" db="EMBL/GenBank/DDBJ databases">
        <title>The genome of Rhizophagus clarus HR1 reveals common genetic basis of auxotrophy among arbuscular mycorrhizal fungi.</title>
        <authorList>
            <person name="Kobayashi Y."/>
        </authorList>
    </citation>
    <scope>NUCLEOTIDE SEQUENCE [LARGE SCALE GENOMIC DNA]</scope>
    <source>
        <strain evidence="7 9">HR1</strain>
    </source>
</reference>
<keyword evidence="2 4" id="KW-0238">DNA-binding</keyword>
<evidence type="ECO:0000256" key="2">
    <source>
        <dbReference type="ARBA" id="ARBA00023125"/>
    </source>
</evidence>
<dbReference type="GO" id="GO:0005634">
    <property type="term" value="C:nucleus"/>
    <property type="evidence" value="ECO:0007669"/>
    <property type="project" value="UniProtKB-UniRule"/>
</dbReference>
<evidence type="ECO:0000256" key="5">
    <source>
        <dbReference type="SAM" id="MobiDB-lite"/>
    </source>
</evidence>
<dbReference type="GO" id="GO:0000978">
    <property type="term" value="F:RNA polymerase II cis-regulatory region sequence-specific DNA binding"/>
    <property type="evidence" value="ECO:0007669"/>
    <property type="project" value="TreeGrafter"/>
</dbReference>
<dbReference type="PANTHER" id="PTHR10270:SF161">
    <property type="entry name" value="SEX-DETERMINING REGION Y PROTEIN"/>
    <property type="match status" value="1"/>
</dbReference>
<proteinExistence type="predicted"/>
<feature type="compositionally biased region" description="Low complexity" evidence="5">
    <location>
        <begin position="41"/>
        <end position="60"/>
    </location>
</feature>
<keyword evidence="3" id="KW-0804">Transcription</keyword>
<dbReference type="Pfam" id="PF00505">
    <property type="entry name" value="HMG_box"/>
    <property type="match status" value="1"/>
</dbReference>
<evidence type="ECO:0000256" key="4">
    <source>
        <dbReference type="PROSITE-ProRule" id="PRU00267"/>
    </source>
</evidence>
<reference evidence="8" key="2">
    <citation type="submission" date="2019-10" db="EMBL/GenBank/DDBJ databases">
        <title>Conservation and host-specific expression of non-tandemly repeated heterogenous ribosome RNA gene in arbuscular mycorrhizal fungi.</title>
        <authorList>
            <person name="Maeda T."/>
            <person name="Kobayashi Y."/>
            <person name="Nakagawa T."/>
            <person name="Ezawa T."/>
            <person name="Yamaguchi K."/>
            <person name="Bino T."/>
            <person name="Nishimoto Y."/>
            <person name="Shigenobu S."/>
            <person name="Kawaguchi M."/>
        </authorList>
    </citation>
    <scope>NUCLEOTIDE SEQUENCE</scope>
    <source>
        <strain evidence="8">HR1</strain>
    </source>
</reference>
<dbReference type="Proteomes" id="UP000615446">
    <property type="component" value="Unassembled WGS sequence"/>
</dbReference>
<feature type="region of interest" description="Disordered" evidence="5">
    <location>
        <begin position="21"/>
        <end position="86"/>
    </location>
</feature>
<dbReference type="FunFam" id="1.10.30.10:FF:000041">
    <property type="entry name" value="HMG box family protein"/>
    <property type="match status" value="1"/>
</dbReference>
<dbReference type="PROSITE" id="PS50118">
    <property type="entry name" value="HMG_BOX_2"/>
    <property type="match status" value="1"/>
</dbReference>
<dbReference type="InterPro" id="IPR036910">
    <property type="entry name" value="HMG_box_dom_sf"/>
</dbReference>
<feature type="compositionally biased region" description="Basic and acidic residues" evidence="5">
    <location>
        <begin position="161"/>
        <end position="171"/>
    </location>
</feature>
<keyword evidence="4" id="KW-0539">Nucleus</keyword>
<dbReference type="CDD" id="cd01389">
    <property type="entry name" value="HMG-box_ROX1-like"/>
    <property type="match status" value="1"/>
</dbReference>
<evidence type="ECO:0000256" key="3">
    <source>
        <dbReference type="ARBA" id="ARBA00023163"/>
    </source>
</evidence>
<evidence type="ECO:0000256" key="1">
    <source>
        <dbReference type="ARBA" id="ARBA00023015"/>
    </source>
</evidence>
<feature type="DNA-binding region" description="HMG box" evidence="4">
    <location>
        <begin position="78"/>
        <end position="146"/>
    </location>
</feature>
<dbReference type="OrthoDB" id="6247875at2759"/>
<dbReference type="SMART" id="SM00398">
    <property type="entry name" value="HMG"/>
    <property type="match status" value="1"/>
</dbReference>
<dbReference type="Proteomes" id="UP000247702">
    <property type="component" value="Unassembled WGS sequence"/>
</dbReference>
<accession>A0A2Z6S6G9</accession>
<dbReference type="SUPFAM" id="SSF47095">
    <property type="entry name" value="HMG-box"/>
    <property type="match status" value="1"/>
</dbReference>
<feature type="compositionally biased region" description="Basic residues" evidence="5">
    <location>
        <begin position="65"/>
        <end position="79"/>
    </location>
</feature>